<name>A0A6C0DD78_9ZZZZ</name>
<protein>
    <recommendedName>
        <fullName evidence="1">Peptidase S74 domain-containing protein</fullName>
    </recommendedName>
</protein>
<evidence type="ECO:0000259" key="1">
    <source>
        <dbReference type="PROSITE" id="PS51688"/>
    </source>
</evidence>
<reference evidence="2" key="1">
    <citation type="journal article" date="2020" name="Nature">
        <title>Giant virus diversity and host interactions through global metagenomics.</title>
        <authorList>
            <person name="Schulz F."/>
            <person name="Roux S."/>
            <person name="Paez-Espino D."/>
            <person name="Jungbluth S."/>
            <person name="Walsh D.A."/>
            <person name="Denef V.J."/>
            <person name="McMahon K.D."/>
            <person name="Konstantinidis K.T."/>
            <person name="Eloe-Fadrosh E.A."/>
            <person name="Kyrpides N.C."/>
            <person name="Woyke T."/>
        </authorList>
    </citation>
    <scope>NUCLEOTIDE SEQUENCE</scope>
    <source>
        <strain evidence="2">GVMAG-M-3300023174-137</strain>
    </source>
</reference>
<dbReference type="AlphaFoldDB" id="A0A6C0DD78"/>
<feature type="domain" description="Peptidase S74" evidence="1">
    <location>
        <begin position="132"/>
        <end position="219"/>
    </location>
</feature>
<dbReference type="PROSITE" id="PS51688">
    <property type="entry name" value="ICA"/>
    <property type="match status" value="1"/>
</dbReference>
<dbReference type="EMBL" id="MN739584">
    <property type="protein sequence ID" value="QHT14467.1"/>
    <property type="molecule type" value="Genomic_DNA"/>
</dbReference>
<accession>A0A6C0DD78</accession>
<evidence type="ECO:0000313" key="2">
    <source>
        <dbReference type="EMBL" id="QHT14467.1"/>
    </source>
</evidence>
<sequence>MSVLNIVELQNVVTSITGTSAVGNLTNQVNQMQKMVNFDQKRINVNVLSNYDATPIQVVSPINFSNVAVTGGGGGTSASGFSSIMSGTSELQIQADGGLYFTQTSSSTLSITSSGNAIFTGSVSASNFITLSDGNLKKNIRPITNYETILSFMTGVHFQWNDSGENDVGLIAQDVQAGLPEAVVETTEGLKVSYMKLVPVLIQAVKSLQERVSILQERVSILEKERGFNNS</sequence>
<dbReference type="InterPro" id="IPR030392">
    <property type="entry name" value="S74_ICA"/>
</dbReference>
<proteinExistence type="predicted"/>
<organism evidence="2">
    <name type="scientific">viral metagenome</name>
    <dbReference type="NCBI Taxonomy" id="1070528"/>
    <lineage>
        <taxon>unclassified sequences</taxon>
        <taxon>metagenomes</taxon>
        <taxon>organismal metagenomes</taxon>
    </lineage>
</organism>
<dbReference type="Pfam" id="PF13884">
    <property type="entry name" value="Peptidase_S74"/>
    <property type="match status" value="1"/>
</dbReference>